<accession>A0A7G8PTV9</accession>
<sequence length="483" mass="50998">MKISKSYLYNAMALFLIVALSSSSLINAQVGIGTTSPDPTSILDISSTTQGMLAPRMTTTQRSAISTPANGLLVFDTDLKAFYYYDTTTTSWIKINSSAEKRDNYKLIKSASDLSAELTAGGGSKYLLTSNTLYEINGTITISFPIELNNAYITGRDTNEDKLVRAGGVLFTGTTGGSIRGVSLTASGAGGTVFSISGSSAQNLIFRDSFVIGSNSVGSISGMGLVFISIVQYVGNTSGITFTNINRLLLSNEGWDSSNAGTFETFTGSFDLIQKVGGFSNVTAGKTGMRVTGITGITGDAILKEVVFYGGGTYIAGTSPYTGYNFTKSWVVNSPGIPVEMDDVASGNIYMTTPATTTFTASGAAGRKKISGTTSSTEMFRTSSAVSNRIVYEGSKTRKFNIQASFTVDAVNNNKFFTFFIAKNGVVLAPTSISTKVIGGGDERALSFTGTTTLAPNDFIEVWAQNDTDTSGLIVPFLNLLIY</sequence>
<keyword evidence="1" id="KW-0732">Signal</keyword>
<protein>
    <recommendedName>
        <fullName evidence="4">Cell wall anchor protein</fullName>
    </recommendedName>
</protein>
<evidence type="ECO:0000313" key="3">
    <source>
        <dbReference type="Proteomes" id="UP000515514"/>
    </source>
</evidence>
<evidence type="ECO:0000313" key="2">
    <source>
        <dbReference type="EMBL" id="QNJ97775.1"/>
    </source>
</evidence>
<keyword evidence="3" id="KW-1185">Reference proteome</keyword>
<proteinExistence type="predicted"/>
<dbReference type="RefSeq" id="WP_186991957.1">
    <property type="nucleotide sequence ID" value="NZ_CP052909.1"/>
</dbReference>
<feature type="signal peptide" evidence="1">
    <location>
        <begin position="1"/>
        <end position="28"/>
    </location>
</feature>
<reference evidence="2 3" key="1">
    <citation type="submission" date="2020-04" db="EMBL/GenBank/DDBJ databases">
        <title>Genome sequence of Altibacter aquimarinus strain ALE3EI.</title>
        <authorList>
            <person name="Oh H.-M."/>
            <person name="Jang D."/>
        </authorList>
    </citation>
    <scope>NUCLEOTIDE SEQUENCE [LARGE SCALE GENOMIC DNA]</scope>
    <source>
        <strain evidence="2 3">ALE3EI</strain>
    </source>
</reference>
<dbReference type="Proteomes" id="UP000515514">
    <property type="component" value="Chromosome"/>
</dbReference>
<dbReference type="AlphaFoldDB" id="A0A7G8PTV9"/>
<name>A0A7G8PTV9_9FLAO</name>
<organism evidence="2 3">
    <name type="scientific">Constantimarinum furrinae</name>
    <dbReference type="NCBI Taxonomy" id="2562285"/>
    <lineage>
        <taxon>Bacteria</taxon>
        <taxon>Pseudomonadati</taxon>
        <taxon>Bacteroidota</taxon>
        <taxon>Flavobacteriia</taxon>
        <taxon>Flavobacteriales</taxon>
        <taxon>Flavobacteriaceae</taxon>
        <taxon>Altibacter/Constantimarinum group</taxon>
        <taxon>Constantimarinum</taxon>
    </lineage>
</organism>
<gene>
    <name evidence="2" type="ORF">ALE3EI_1209</name>
</gene>
<feature type="chain" id="PRO_5028880828" description="Cell wall anchor protein" evidence="1">
    <location>
        <begin position="29"/>
        <end position="483"/>
    </location>
</feature>
<dbReference type="EMBL" id="CP052909">
    <property type="protein sequence ID" value="QNJ97775.1"/>
    <property type="molecule type" value="Genomic_DNA"/>
</dbReference>
<evidence type="ECO:0008006" key="4">
    <source>
        <dbReference type="Google" id="ProtNLM"/>
    </source>
</evidence>
<dbReference type="KEGG" id="alti:ALE3EI_1209"/>
<evidence type="ECO:0000256" key="1">
    <source>
        <dbReference type="SAM" id="SignalP"/>
    </source>
</evidence>